<keyword evidence="2" id="KW-1185">Reference proteome</keyword>
<dbReference type="Proteomes" id="UP000283254">
    <property type="component" value="Unassembled WGS sequence"/>
</dbReference>
<comment type="caution">
    <text evidence="1">The sequence shown here is derived from an EMBL/GenBank/DDBJ whole genome shotgun (WGS) entry which is preliminary data.</text>
</comment>
<dbReference type="InterPro" id="IPR016776">
    <property type="entry name" value="ApeP-like_dehydratase"/>
</dbReference>
<reference evidence="1" key="1">
    <citation type="submission" date="2014-10" db="EMBL/GenBank/DDBJ databases">
        <title>Massilia sp. genome.</title>
        <authorList>
            <person name="Xu B."/>
            <person name="Dai L."/>
            <person name="Huang Z."/>
        </authorList>
    </citation>
    <scope>NUCLEOTIDE SEQUENCE [LARGE SCALE GENOMIC DNA]</scope>
    <source>
        <strain evidence="1">CFS-1</strain>
    </source>
</reference>
<dbReference type="RefSeq" id="WP_123069877.1">
    <property type="nucleotide sequence ID" value="NZ_JSAB01000117.1"/>
</dbReference>
<gene>
    <name evidence="1" type="ORF">NM04_12625</name>
</gene>
<protein>
    <submittedName>
        <fullName evidence="1">3-hydroxylacyl-ACP dehydratase</fullName>
    </submittedName>
</protein>
<dbReference type="Pfam" id="PF22817">
    <property type="entry name" value="ApeP-like"/>
    <property type="match status" value="1"/>
</dbReference>
<accession>A0A422QKA7</accession>
<dbReference type="Gene3D" id="3.10.129.10">
    <property type="entry name" value="Hotdog Thioesterase"/>
    <property type="match status" value="1"/>
</dbReference>
<dbReference type="SUPFAM" id="SSF54637">
    <property type="entry name" value="Thioesterase/thiol ester dehydrase-isomerase"/>
    <property type="match status" value="1"/>
</dbReference>
<dbReference type="EMBL" id="JSAB01000117">
    <property type="protein sequence ID" value="RNF30430.1"/>
    <property type="molecule type" value="Genomic_DNA"/>
</dbReference>
<dbReference type="PIRSF" id="PIRSF020565">
    <property type="entry name" value="3Ho_Ac_ACP_DH_prd"/>
    <property type="match status" value="1"/>
</dbReference>
<dbReference type="InterPro" id="IPR029069">
    <property type="entry name" value="HotDog_dom_sf"/>
</dbReference>
<dbReference type="AlphaFoldDB" id="A0A422QKA7"/>
<name>A0A422QKA7_9BURK</name>
<proteinExistence type="predicted"/>
<evidence type="ECO:0000313" key="1">
    <source>
        <dbReference type="EMBL" id="RNF30430.1"/>
    </source>
</evidence>
<organism evidence="1 2">
    <name type="scientific">Massilia aurea</name>
    <dbReference type="NCBI Taxonomy" id="373040"/>
    <lineage>
        <taxon>Bacteria</taxon>
        <taxon>Pseudomonadati</taxon>
        <taxon>Pseudomonadota</taxon>
        <taxon>Betaproteobacteria</taxon>
        <taxon>Burkholderiales</taxon>
        <taxon>Oxalobacteraceae</taxon>
        <taxon>Telluria group</taxon>
        <taxon>Massilia</taxon>
    </lineage>
</organism>
<evidence type="ECO:0000313" key="2">
    <source>
        <dbReference type="Proteomes" id="UP000283254"/>
    </source>
</evidence>
<sequence>MSVQQGDAIDIHSLVPHSGAMSLLGRLLAADDENLSAEVAIGTDSMFCVDGAVGAWVGVEYMAQAVAAHAGHAARLRGEPVRVGFLLGTRRYACAVPAFAAGSVLHIHVQRALQGENGLGAFECRIVDGNDGRELATATITVFQPDNVEEFLQRSSE</sequence>
<dbReference type="OrthoDB" id="9800188at2"/>